<evidence type="ECO:0000259" key="1">
    <source>
        <dbReference type="PROSITE" id="PS50980"/>
    </source>
</evidence>
<dbReference type="Proteomes" id="UP000253941">
    <property type="component" value="Unassembled WGS sequence"/>
</dbReference>
<evidence type="ECO:0000313" key="4">
    <source>
        <dbReference type="Proteomes" id="UP000253941"/>
    </source>
</evidence>
<dbReference type="InterPro" id="IPR011762">
    <property type="entry name" value="COA_CT_N"/>
</dbReference>
<dbReference type="InterPro" id="IPR034733">
    <property type="entry name" value="AcCoA_carboxyl_beta"/>
</dbReference>
<dbReference type="Gene3D" id="3.90.226.10">
    <property type="entry name" value="2-enoyl-CoA Hydratase, Chain A, domain 1"/>
    <property type="match status" value="2"/>
</dbReference>
<comment type="caution">
    <text evidence="3">The sequence shown here is derived from an EMBL/GenBank/DDBJ whole genome shotgun (WGS) entry which is preliminary data.</text>
</comment>
<reference evidence="3 4" key="1">
    <citation type="submission" date="2018-07" db="EMBL/GenBank/DDBJ databases">
        <title>Venubactetium sediminum gen. nov., sp. nov., isolated from a marine solar saltern.</title>
        <authorList>
            <person name="Wang S."/>
        </authorList>
    </citation>
    <scope>NUCLEOTIDE SEQUENCE [LARGE SCALE GENOMIC DNA]</scope>
    <source>
        <strain evidence="3 4">WD2A32</strain>
    </source>
</reference>
<dbReference type="InterPro" id="IPR011763">
    <property type="entry name" value="COA_CT_C"/>
</dbReference>
<dbReference type="SUPFAM" id="SSF52096">
    <property type="entry name" value="ClpP/crotonase"/>
    <property type="match status" value="2"/>
</dbReference>
<proteinExistence type="predicted"/>
<protein>
    <submittedName>
        <fullName evidence="3">Methylmalonyl-CoA carboxyltransferase</fullName>
    </submittedName>
</protein>
<keyword evidence="3" id="KW-0808">Transferase</keyword>
<dbReference type="PANTHER" id="PTHR43842">
    <property type="entry name" value="PROPIONYL-COA CARBOXYLASE BETA CHAIN"/>
    <property type="match status" value="1"/>
</dbReference>
<dbReference type="InterPro" id="IPR051047">
    <property type="entry name" value="AccD/PCCB"/>
</dbReference>
<dbReference type="AlphaFoldDB" id="A0A369TAT1"/>
<keyword evidence="4" id="KW-1185">Reference proteome</keyword>
<evidence type="ECO:0000313" key="3">
    <source>
        <dbReference type="EMBL" id="RDD61982.1"/>
    </source>
</evidence>
<name>A0A369TAT1_9PROT</name>
<feature type="domain" description="CoA carboxyltransferase C-terminal" evidence="2">
    <location>
        <begin position="269"/>
        <end position="493"/>
    </location>
</feature>
<dbReference type="GO" id="GO:0004658">
    <property type="term" value="F:propionyl-CoA carboxylase activity"/>
    <property type="evidence" value="ECO:0007669"/>
    <property type="project" value="TreeGrafter"/>
</dbReference>
<sequence>MSQKTYDDVVSEMECRRAKALAMGGEEKLAKRKAAGYLNARERLAYVLDADSFLETGLFSSSSVVPQDRDRTPADGKITGFGRIDGREIAIVANDFTVKGASSSLTNMKKIGHMKRVATDRGLPLVLLGESSGARMPDNMGAQGMGTLLGNDPTQYLRDRKTPWVSALLGPCYGSSALYACMSDFVVMRKGASMGVSSPRLVAMATGEKLDAEELCGWRLHAEVTGLVDAVVESDEEALDTVRRFLSYMPAHHNEPPPIAAVPAGSEAEAETVGDLLPASRTRGYDARRVIDRVVDRDSMFELKPALGKSAVTALGRIAGRTVGMIANNPMFKGGALDVPACEKITSFLVLCDSYNIPLVMLVDTPGFLIGGEAERQGAPGKIINFMNALQLCTVPKLSVIMRKTYGQAYLNMGGGRNSDEVAAWPTAEVSFMDPRFAVEVVASADADEEERARIEAQMERESAVWGIAGNYGVQYVIRPEETRAWLERMLSVHCTRLRGGVGEHRLATWPTSF</sequence>
<gene>
    <name evidence="3" type="ORF">DRB17_10900</name>
</gene>
<dbReference type="RefSeq" id="WP_114582226.1">
    <property type="nucleotide sequence ID" value="NZ_QPMH01000008.1"/>
</dbReference>
<dbReference type="GO" id="GO:0016740">
    <property type="term" value="F:transferase activity"/>
    <property type="evidence" value="ECO:0007669"/>
    <property type="project" value="UniProtKB-KW"/>
</dbReference>
<evidence type="ECO:0000259" key="2">
    <source>
        <dbReference type="PROSITE" id="PS50989"/>
    </source>
</evidence>
<accession>A0A369TAT1</accession>
<dbReference type="Pfam" id="PF01039">
    <property type="entry name" value="Carboxyl_trans"/>
    <property type="match status" value="1"/>
</dbReference>
<dbReference type="PROSITE" id="PS50989">
    <property type="entry name" value="COA_CT_CTER"/>
    <property type="match status" value="1"/>
</dbReference>
<dbReference type="InterPro" id="IPR029045">
    <property type="entry name" value="ClpP/crotonase-like_dom_sf"/>
</dbReference>
<dbReference type="PANTHER" id="PTHR43842:SF2">
    <property type="entry name" value="PROPIONYL-COA CARBOXYLASE BETA CHAIN, MITOCHONDRIAL"/>
    <property type="match status" value="1"/>
</dbReference>
<dbReference type="EMBL" id="QPMH01000008">
    <property type="protein sequence ID" value="RDD61982.1"/>
    <property type="molecule type" value="Genomic_DNA"/>
</dbReference>
<organism evidence="3 4">
    <name type="scientific">Ferruginivarius sediminum</name>
    <dbReference type="NCBI Taxonomy" id="2661937"/>
    <lineage>
        <taxon>Bacteria</taxon>
        <taxon>Pseudomonadati</taxon>
        <taxon>Pseudomonadota</taxon>
        <taxon>Alphaproteobacteria</taxon>
        <taxon>Rhodospirillales</taxon>
        <taxon>Rhodospirillaceae</taxon>
        <taxon>Ferruginivarius</taxon>
    </lineage>
</organism>
<dbReference type="PROSITE" id="PS50980">
    <property type="entry name" value="COA_CT_NTER"/>
    <property type="match status" value="1"/>
</dbReference>
<feature type="domain" description="CoA carboxyltransferase N-terminal" evidence="1">
    <location>
        <begin position="6"/>
        <end position="261"/>
    </location>
</feature>